<evidence type="ECO:0000259" key="1">
    <source>
        <dbReference type="Pfam" id="PF00188"/>
    </source>
</evidence>
<dbReference type="PANTHER" id="PTHR31157:SF1">
    <property type="entry name" value="SCP DOMAIN-CONTAINING PROTEIN"/>
    <property type="match status" value="1"/>
</dbReference>
<comment type="caution">
    <text evidence="2">The sequence shown here is derived from an EMBL/GenBank/DDBJ whole genome shotgun (WGS) entry which is preliminary data.</text>
</comment>
<name>A0ABT2T294_9FIRM</name>
<keyword evidence="3" id="KW-1185">Reference proteome</keyword>
<dbReference type="InterPro" id="IPR035940">
    <property type="entry name" value="CAP_sf"/>
</dbReference>
<sequence>MKSAKLKKVLLCFALVLVLGGGSIAYYNVAGRTDGALTDQAATRDAGVPADGIVYIEPEMVSLADALTGTADSQAAAKAAFDIVNAKRQEAGLSALTWNSGLEQASSVRAVEASQSFSHTRPDGSDWWTVNSNLMYGENLAKGYASADSAVTAWMNSPTHKANIMDAEFTSGAIAIHVNSNGQWFWAQEFGF</sequence>
<evidence type="ECO:0000313" key="2">
    <source>
        <dbReference type="EMBL" id="MCU6744385.1"/>
    </source>
</evidence>
<dbReference type="Proteomes" id="UP001652432">
    <property type="component" value="Unassembled WGS sequence"/>
</dbReference>
<evidence type="ECO:0000313" key="3">
    <source>
        <dbReference type="Proteomes" id="UP001652432"/>
    </source>
</evidence>
<reference evidence="2 3" key="1">
    <citation type="journal article" date="2021" name="ISME Commun">
        <title>Automated analysis of genomic sequences facilitates high-throughput and comprehensive description of bacteria.</title>
        <authorList>
            <person name="Hitch T.C.A."/>
        </authorList>
    </citation>
    <scope>NUCLEOTIDE SEQUENCE [LARGE SCALE GENOMIC DNA]</scope>
    <source>
        <strain evidence="2 3">Sanger_18</strain>
    </source>
</reference>
<proteinExistence type="predicted"/>
<gene>
    <name evidence="2" type="ORF">OCV77_07735</name>
</gene>
<protein>
    <submittedName>
        <fullName evidence="2">CAP domain-containing protein</fullName>
    </submittedName>
</protein>
<dbReference type="SUPFAM" id="SSF55797">
    <property type="entry name" value="PR-1-like"/>
    <property type="match status" value="1"/>
</dbReference>
<dbReference type="PANTHER" id="PTHR31157">
    <property type="entry name" value="SCP DOMAIN-CONTAINING PROTEIN"/>
    <property type="match status" value="1"/>
</dbReference>
<dbReference type="CDD" id="cd05379">
    <property type="entry name" value="CAP_bacterial"/>
    <property type="match status" value="1"/>
</dbReference>
<dbReference type="EMBL" id="JAOQKJ010000005">
    <property type="protein sequence ID" value="MCU6744385.1"/>
    <property type="molecule type" value="Genomic_DNA"/>
</dbReference>
<dbReference type="Pfam" id="PF00188">
    <property type="entry name" value="CAP"/>
    <property type="match status" value="1"/>
</dbReference>
<dbReference type="RefSeq" id="WP_262574432.1">
    <property type="nucleotide sequence ID" value="NZ_JAOQKJ010000005.1"/>
</dbReference>
<dbReference type="InterPro" id="IPR014044">
    <property type="entry name" value="CAP_dom"/>
</dbReference>
<accession>A0ABT2T294</accession>
<organism evidence="2 3">
    <name type="scientific">Suilimivivens aceti</name>
    <dbReference type="NCBI Taxonomy" id="2981774"/>
    <lineage>
        <taxon>Bacteria</taxon>
        <taxon>Bacillati</taxon>
        <taxon>Bacillota</taxon>
        <taxon>Clostridia</taxon>
        <taxon>Lachnospirales</taxon>
        <taxon>Lachnospiraceae</taxon>
        <taxon>Suilimivivens</taxon>
    </lineage>
</organism>
<feature type="domain" description="SCP" evidence="1">
    <location>
        <begin position="82"/>
        <end position="190"/>
    </location>
</feature>
<dbReference type="Gene3D" id="3.40.33.10">
    <property type="entry name" value="CAP"/>
    <property type="match status" value="1"/>
</dbReference>